<feature type="compositionally biased region" description="Basic and acidic residues" evidence="1">
    <location>
        <begin position="1"/>
        <end position="11"/>
    </location>
</feature>
<name>A0A0C3ECU9_9AGAM</name>
<evidence type="ECO:0000256" key="1">
    <source>
        <dbReference type="SAM" id="MobiDB-lite"/>
    </source>
</evidence>
<evidence type="ECO:0000313" key="3">
    <source>
        <dbReference type="Proteomes" id="UP000053989"/>
    </source>
</evidence>
<reference evidence="2 3" key="1">
    <citation type="submission" date="2014-04" db="EMBL/GenBank/DDBJ databases">
        <authorList>
            <consortium name="DOE Joint Genome Institute"/>
            <person name="Kuo A."/>
            <person name="Kohler A."/>
            <person name="Nagy L.G."/>
            <person name="Floudas D."/>
            <person name="Copeland A."/>
            <person name="Barry K.W."/>
            <person name="Cichocki N."/>
            <person name="Veneault-Fourrey C."/>
            <person name="LaButti K."/>
            <person name="Lindquist E.A."/>
            <person name="Lipzen A."/>
            <person name="Lundell T."/>
            <person name="Morin E."/>
            <person name="Murat C."/>
            <person name="Sun H."/>
            <person name="Tunlid A."/>
            <person name="Henrissat B."/>
            <person name="Grigoriev I.V."/>
            <person name="Hibbett D.S."/>
            <person name="Martin F."/>
            <person name="Nordberg H.P."/>
            <person name="Cantor M.N."/>
            <person name="Hua S.X."/>
        </authorList>
    </citation>
    <scope>NUCLEOTIDE SEQUENCE [LARGE SCALE GENOMIC DNA]</scope>
    <source>
        <strain evidence="2 3">Foug A</strain>
    </source>
</reference>
<proteinExistence type="predicted"/>
<dbReference type="InParanoid" id="A0A0C3ECU9"/>
<evidence type="ECO:0000313" key="2">
    <source>
        <dbReference type="EMBL" id="KIM65766.1"/>
    </source>
</evidence>
<keyword evidence="3" id="KW-1185">Reference proteome</keyword>
<dbReference type="HOGENOM" id="CLU_2442150_0_0_1"/>
<organism evidence="2 3">
    <name type="scientific">Scleroderma citrinum Foug A</name>
    <dbReference type="NCBI Taxonomy" id="1036808"/>
    <lineage>
        <taxon>Eukaryota</taxon>
        <taxon>Fungi</taxon>
        <taxon>Dikarya</taxon>
        <taxon>Basidiomycota</taxon>
        <taxon>Agaricomycotina</taxon>
        <taxon>Agaricomycetes</taxon>
        <taxon>Agaricomycetidae</taxon>
        <taxon>Boletales</taxon>
        <taxon>Sclerodermatineae</taxon>
        <taxon>Sclerodermataceae</taxon>
        <taxon>Scleroderma</taxon>
    </lineage>
</organism>
<reference evidence="3" key="2">
    <citation type="submission" date="2015-01" db="EMBL/GenBank/DDBJ databases">
        <title>Evolutionary Origins and Diversification of the Mycorrhizal Mutualists.</title>
        <authorList>
            <consortium name="DOE Joint Genome Institute"/>
            <consortium name="Mycorrhizal Genomics Consortium"/>
            <person name="Kohler A."/>
            <person name="Kuo A."/>
            <person name="Nagy L.G."/>
            <person name="Floudas D."/>
            <person name="Copeland A."/>
            <person name="Barry K.W."/>
            <person name="Cichocki N."/>
            <person name="Veneault-Fourrey C."/>
            <person name="LaButti K."/>
            <person name="Lindquist E.A."/>
            <person name="Lipzen A."/>
            <person name="Lundell T."/>
            <person name="Morin E."/>
            <person name="Murat C."/>
            <person name="Riley R."/>
            <person name="Ohm R."/>
            <person name="Sun H."/>
            <person name="Tunlid A."/>
            <person name="Henrissat B."/>
            <person name="Grigoriev I.V."/>
            <person name="Hibbett D.S."/>
            <person name="Martin F."/>
        </authorList>
    </citation>
    <scope>NUCLEOTIDE SEQUENCE [LARGE SCALE GENOMIC DNA]</scope>
    <source>
        <strain evidence="3">Foug A</strain>
    </source>
</reference>
<dbReference type="Proteomes" id="UP000053989">
    <property type="component" value="Unassembled WGS sequence"/>
</dbReference>
<accession>A0A0C3ECU9</accession>
<dbReference type="EMBL" id="KN822020">
    <property type="protein sequence ID" value="KIM65766.1"/>
    <property type="molecule type" value="Genomic_DNA"/>
</dbReference>
<sequence length="90" mass="9728">MTINSGKKESCNMEPLENDTDPALRPSTLVIIKFQQGKIGVIHRLMLLIVAALPPASSTSELAIAATNELFNSPCYLHASYGNGDIDLRT</sequence>
<dbReference type="AlphaFoldDB" id="A0A0C3ECU9"/>
<feature type="region of interest" description="Disordered" evidence="1">
    <location>
        <begin position="1"/>
        <end position="20"/>
    </location>
</feature>
<protein>
    <submittedName>
        <fullName evidence="2">Uncharacterized protein</fullName>
    </submittedName>
</protein>
<gene>
    <name evidence="2" type="ORF">SCLCIDRAFT_414957</name>
</gene>